<accession>A0A512RG36</accession>
<keyword evidence="3" id="KW-1185">Reference proteome</keyword>
<evidence type="ECO:0000313" key="3">
    <source>
        <dbReference type="Proteomes" id="UP000321436"/>
    </source>
</evidence>
<evidence type="ECO:0000259" key="1">
    <source>
        <dbReference type="Pfam" id="PF10988"/>
    </source>
</evidence>
<dbReference type="OrthoDB" id="5585143at2"/>
<dbReference type="PANTHER" id="PTHR39200:SF1">
    <property type="entry name" value="AUTO-TRANSPORTER ADHESIN HEAD GIN DOMAIN-CONTAINING PROTEIN-RELATED"/>
    <property type="match status" value="1"/>
</dbReference>
<dbReference type="RefSeq" id="WP_146858243.1">
    <property type="nucleotide sequence ID" value="NZ_BKAU01000001.1"/>
</dbReference>
<organism evidence="2 3">
    <name type="scientific">Chitinophaga cymbidii</name>
    <dbReference type="NCBI Taxonomy" id="1096750"/>
    <lineage>
        <taxon>Bacteria</taxon>
        <taxon>Pseudomonadati</taxon>
        <taxon>Bacteroidota</taxon>
        <taxon>Chitinophagia</taxon>
        <taxon>Chitinophagales</taxon>
        <taxon>Chitinophagaceae</taxon>
        <taxon>Chitinophaga</taxon>
    </lineage>
</organism>
<proteinExistence type="predicted"/>
<dbReference type="InterPro" id="IPR021255">
    <property type="entry name" value="DUF2807"/>
</dbReference>
<dbReference type="EMBL" id="BKAU01000001">
    <property type="protein sequence ID" value="GEP94655.1"/>
    <property type="molecule type" value="Genomic_DNA"/>
</dbReference>
<dbReference type="AlphaFoldDB" id="A0A512RG36"/>
<dbReference type="Pfam" id="PF10988">
    <property type="entry name" value="DUF2807"/>
    <property type="match status" value="1"/>
</dbReference>
<name>A0A512RG36_9BACT</name>
<feature type="domain" description="Putative auto-transporter adhesin head GIN" evidence="1">
    <location>
        <begin position="56"/>
        <end position="237"/>
    </location>
</feature>
<dbReference type="Proteomes" id="UP000321436">
    <property type="component" value="Unassembled WGS sequence"/>
</dbReference>
<dbReference type="PROSITE" id="PS51257">
    <property type="entry name" value="PROKAR_LIPOPROTEIN"/>
    <property type="match status" value="1"/>
</dbReference>
<dbReference type="Gene3D" id="2.160.20.120">
    <property type="match status" value="1"/>
</dbReference>
<dbReference type="PANTHER" id="PTHR39200">
    <property type="entry name" value="HYPOTHETICAL EXPORTED PROTEIN"/>
    <property type="match status" value="1"/>
</dbReference>
<comment type="caution">
    <text evidence="2">The sequence shown here is derived from an EMBL/GenBank/DDBJ whole genome shotgun (WGS) entry which is preliminary data.</text>
</comment>
<gene>
    <name evidence="2" type="ORF">CCY01nite_09150</name>
</gene>
<protein>
    <submittedName>
        <fullName evidence="2">DUF2807 domain-containing protein</fullName>
    </submittedName>
</protein>
<reference evidence="2 3" key="1">
    <citation type="submission" date="2019-07" db="EMBL/GenBank/DDBJ databases">
        <title>Whole genome shotgun sequence of Chitinophaga cymbidii NBRC 109752.</title>
        <authorList>
            <person name="Hosoyama A."/>
            <person name="Uohara A."/>
            <person name="Ohji S."/>
            <person name="Ichikawa N."/>
        </authorList>
    </citation>
    <scope>NUCLEOTIDE SEQUENCE [LARGE SCALE GENOMIC DNA]</scope>
    <source>
        <strain evidence="2 3">NBRC 109752</strain>
    </source>
</reference>
<evidence type="ECO:0000313" key="2">
    <source>
        <dbReference type="EMBL" id="GEP94655.1"/>
    </source>
</evidence>
<sequence>MKLTTKQTFMVTNSGLGLGLLLCLLAIFGLILSSCSRENVHGSGRIITEDRPVVRFEDLVLEGPLEVHLKQDQRIPVVLEAEDNVMRLVETFVNGTTLHVKIRNGVNLKSFRPIHVYVQNEQYRRIIFSGSGSLTVNDTIASTLFSYEINGSADARLKLDANEIRMIVNGSGNIQLEGKAGDYSAEVNGSGDIDALGLQADEARIRISGSGEQRIWVLSLLDATINGSGNIRYKGTPGTVNAQVNGSGKLIKL</sequence>